<keyword evidence="10" id="KW-0479">Metal-binding</keyword>
<dbReference type="SUPFAM" id="SSF52518">
    <property type="entry name" value="Thiamin diphosphate-binding fold (THDP-binding)"/>
    <property type="match status" value="2"/>
</dbReference>
<dbReference type="PANTHER" id="PTHR43522">
    <property type="entry name" value="TRANSKETOLASE"/>
    <property type="match status" value="1"/>
</dbReference>
<evidence type="ECO:0000256" key="2">
    <source>
        <dbReference type="ARBA" id="ARBA00001936"/>
    </source>
</evidence>
<evidence type="ECO:0000256" key="11">
    <source>
        <dbReference type="ARBA" id="ARBA00022837"/>
    </source>
</evidence>
<comment type="similarity">
    <text evidence="6">Belongs to the transketolase family.</text>
</comment>
<dbReference type="InterPro" id="IPR005474">
    <property type="entry name" value="Transketolase_N"/>
</dbReference>
<evidence type="ECO:0000256" key="3">
    <source>
        <dbReference type="ARBA" id="ARBA00001941"/>
    </source>
</evidence>
<dbReference type="InterPro" id="IPR033247">
    <property type="entry name" value="Transketolase_fam"/>
</dbReference>
<dbReference type="Pfam" id="PF22613">
    <property type="entry name" value="Transketolase_C_1"/>
    <property type="match status" value="1"/>
</dbReference>
<evidence type="ECO:0000256" key="7">
    <source>
        <dbReference type="ARBA" id="ARBA00011738"/>
    </source>
</evidence>
<dbReference type="NCBIfam" id="TIGR00232">
    <property type="entry name" value="tktlase_bact"/>
    <property type="match status" value="1"/>
</dbReference>
<evidence type="ECO:0000256" key="5">
    <source>
        <dbReference type="ARBA" id="ARBA00001964"/>
    </source>
</evidence>
<evidence type="ECO:0000313" key="16">
    <source>
        <dbReference type="EMBL" id="CUV08198.1"/>
    </source>
</evidence>
<dbReference type="FunFam" id="3.40.50.920:FF:000003">
    <property type="entry name" value="Transketolase"/>
    <property type="match status" value="1"/>
</dbReference>
<dbReference type="CDD" id="cd07033">
    <property type="entry name" value="TPP_PYR_DXS_TK_like"/>
    <property type="match status" value="1"/>
</dbReference>
<keyword evidence="9 16" id="KW-0808">Transferase</keyword>
<dbReference type="CDD" id="cd02012">
    <property type="entry name" value="TPP_TK"/>
    <property type="match status" value="1"/>
</dbReference>
<evidence type="ECO:0000256" key="10">
    <source>
        <dbReference type="ARBA" id="ARBA00022723"/>
    </source>
</evidence>
<dbReference type="InterPro" id="IPR005475">
    <property type="entry name" value="Transketolase-like_Pyr-bd"/>
</dbReference>
<dbReference type="EMBL" id="FAXC01000020">
    <property type="protein sequence ID" value="CUV08198.1"/>
    <property type="molecule type" value="Genomic_DNA"/>
</dbReference>
<organism evidence="16">
    <name type="scientific">hydrothermal vent metagenome</name>
    <dbReference type="NCBI Taxonomy" id="652676"/>
    <lineage>
        <taxon>unclassified sequences</taxon>
        <taxon>metagenomes</taxon>
        <taxon>ecological metagenomes</taxon>
    </lineage>
</organism>
<dbReference type="GO" id="GO:0004802">
    <property type="term" value="F:transketolase activity"/>
    <property type="evidence" value="ECO:0007669"/>
    <property type="project" value="UniProtKB-EC"/>
</dbReference>
<dbReference type="SMART" id="SM00861">
    <property type="entry name" value="Transket_pyr"/>
    <property type="match status" value="1"/>
</dbReference>
<dbReference type="GO" id="GO:0006098">
    <property type="term" value="P:pentose-phosphate shunt"/>
    <property type="evidence" value="ECO:0007669"/>
    <property type="project" value="TreeGrafter"/>
</dbReference>
<dbReference type="SUPFAM" id="SSF52922">
    <property type="entry name" value="TK C-terminal domain-like"/>
    <property type="match status" value="1"/>
</dbReference>
<keyword evidence="11" id="KW-0106">Calcium</keyword>
<evidence type="ECO:0000256" key="8">
    <source>
        <dbReference type="ARBA" id="ARBA00013152"/>
    </source>
</evidence>
<keyword evidence="12" id="KW-0460">Magnesium</keyword>
<name>A0A160VCX9_9ZZZZ</name>
<dbReference type="GO" id="GO:0005829">
    <property type="term" value="C:cytosol"/>
    <property type="evidence" value="ECO:0007669"/>
    <property type="project" value="TreeGrafter"/>
</dbReference>
<dbReference type="PANTHER" id="PTHR43522:SF2">
    <property type="entry name" value="TRANSKETOLASE 1-RELATED"/>
    <property type="match status" value="1"/>
</dbReference>
<comment type="cofactor">
    <cofactor evidence="1">
        <name>Ca(2+)</name>
        <dbReference type="ChEBI" id="CHEBI:29108"/>
    </cofactor>
</comment>
<dbReference type="EC" id="2.2.1.1" evidence="8"/>
<comment type="subunit">
    <text evidence="7">Homodimer.</text>
</comment>
<evidence type="ECO:0000256" key="4">
    <source>
        <dbReference type="ARBA" id="ARBA00001946"/>
    </source>
</evidence>
<dbReference type="InterPro" id="IPR029061">
    <property type="entry name" value="THDP-binding"/>
</dbReference>
<proteinExistence type="inferred from homology"/>
<evidence type="ECO:0000256" key="9">
    <source>
        <dbReference type="ARBA" id="ARBA00022679"/>
    </source>
</evidence>
<protein>
    <recommendedName>
        <fullName evidence="8">transketolase</fullName>
        <ecNumber evidence="8">2.2.1.1</ecNumber>
    </recommendedName>
</protein>
<evidence type="ECO:0000256" key="13">
    <source>
        <dbReference type="ARBA" id="ARBA00023052"/>
    </source>
</evidence>
<evidence type="ECO:0000259" key="15">
    <source>
        <dbReference type="SMART" id="SM00861"/>
    </source>
</evidence>
<comment type="cofactor">
    <cofactor evidence="3">
        <name>Co(2+)</name>
        <dbReference type="ChEBI" id="CHEBI:48828"/>
    </cofactor>
</comment>
<comment type="cofactor">
    <cofactor evidence="2">
        <name>Mn(2+)</name>
        <dbReference type="ChEBI" id="CHEBI:29035"/>
    </cofactor>
</comment>
<evidence type="ECO:0000256" key="14">
    <source>
        <dbReference type="ARBA" id="ARBA00049473"/>
    </source>
</evidence>
<evidence type="ECO:0000256" key="12">
    <source>
        <dbReference type="ARBA" id="ARBA00022842"/>
    </source>
</evidence>
<dbReference type="InterPro" id="IPR009014">
    <property type="entry name" value="Transketo_C/PFOR_II"/>
</dbReference>
<comment type="catalytic activity">
    <reaction evidence="14">
        <text>D-sedoheptulose 7-phosphate + D-glyceraldehyde 3-phosphate = aldehydo-D-ribose 5-phosphate + D-xylulose 5-phosphate</text>
        <dbReference type="Rhea" id="RHEA:10508"/>
        <dbReference type="ChEBI" id="CHEBI:57483"/>
        <dbReference type="ChEBI" id="CHEBI:57737"/>
        <dbReference type="ChEBI" id="CHEBI:58273"/>
        <dbReference type="ChEBI" id="CHEBI:59776"/>
        <dbReference type="EC" id="2.2.1.1"/>
    </reaction>
</comment>
<comment type="cofactor">
    <cofactor evidence="5">
        <name>thiamine diphosphate</name>
        <dbReference type="ChEBI" id="CHEBI:58937"/>
    </cofactor>
</comment>
<dbReference type="FunFam" id="3.40.50.970:FF:000045">
    <property type="entry name" value="Transketolase"/>
    <property type="match status" value="1"/>
</dbReference>
<dbReference type="InterPro" id="IPR055152">
    <property type="entry name" value="Transketolase-like_C_2"/>
</dbReference>
<evidence type="ECO:0000256" key="6">
    <source>
        <dbReference type="ARBA" id="ARBA00007131"/>
    </source>
</evidence>
<comment type="cofactor">
    <cofactor evidence="4">
        <name>Mg(2+)</name>
        <dbReference type="ChEBI" id="CHEBI:18420"/>
    </cofactor>
</comment>
<dbReference type="Gene3D" id="3.40.50.920">
    <property type="match status" value="1"/>
</dbReference>
<gene>
    <name evidence="16" type="ORF">MGWOODY_Mmi1617</name>
</gene>
<dbReference type="InterPro" id="IPR005478">
    <property type="entry name" value="Transketolase_bac-like"/>
</dbReference>
<accession>A0A160VCX9</accession>
<dbReference type="Pfam" id="PF00456">
    <property type="entry name" value="Transketolase_N"/>
    <property type="match status" value="1"/>
</dbReference>
<dbReference type="GO" id="GO:0046872">
    <property type="term" value="F:metal ion binding"/>
    <property type="evidence" value="ECO:0007669"/>
    <property type="project" value="UniProtKB-KW"/>
</dbReference>
<reference evidence="16" key="1">
    <citation type="submission" date="2015-10" db="EMBL/GenBank/DDBJ databases">
        <authorList>
            <person name="Gilbert D.G."/>
        </authorList>
    </citation>
    <scope>NUCLEOTIDE SEQUENCE</scope>
</reference>
<dbReference type="Gene3D" id="3.40.50.970">
    <property type="match status" value="2"/>
</dbReference>
<feature type="domain" description="Transketolase-like pyrimidine-binding" evidence="15">
    <location>
        <begin position="361"/>
        <end position="534"/>
    </location>
</feature>
<dbReference type="AlphaFoldDB" id="A0A160VCX9"/>
<sequence length="675" mass="74901">MPTYKDISSFSDWAKDDKDQFSLAVIKGLIMDTVRNANSGHTGGPMSSADFTYILFTEYLNFDPNDSDWFRRDRFVLSAGHESALLYVLLTLIGWLNIDDLRRFRQLHSKTPGHPEVEINGVEATTGPLGQGMGMGIGMAVAESKLREMFTHYTDEADDIIGHFNYILVSDGDLQEPISTGVAALAGHWGLSRVIIFYDSNKAQISGNTQRSDSADYGTIFEGYGWHVQRINGHDHKQIRSAIEKAQVVNRPSIIIGETTMAHGAAEMEGNHETHGAPLPQEEIDGTKEKLGLPNEKFYLPTEVIIHFKYRFDTLRNEVATWAKNVETARLNEDVDKLWRLCIEQELPDLKLPEFEKGTVLATRKAFGSTLDFFAQQLPNLVGGSADLEPSNYTGNFAANYGDFLKDNRRGRNFAFGVREFPMAAIINGIALHGGLIPFGGTFLVFADYERPALRLAAIQHLQVIHEFTHDSFYVGEDGPTHQPIEHAMALRAIPNFHVLRPADAQETAACFQLALQTMHTPSALLLTRQGVPVSEMHIDAIVAGVQKGGYVVKENAEHPELIFLATGSEVSLALEVADLMNDKRIRVVSMPCLKIFDQQPAEYKSQIIPERGCMKISMEAGITYGWEKYIGTNGLAIGIDHFGASAPYKDLAKEFGFTAAQVEKKVRDHLAALL</sequence>
<evidence type="ECO:0000256" key="1">
    <source>
        <dbReference type="ARBA" id="ARBA00001913"/>
    </source>
</evidence>
<keyword evidence="13" id="KW-0786">Thiamine pyrophosphate</keyword>
<dbReference type="Pfam" id="PF02779">
    <property type="entry name" value="Transket_pyr"/>
    <property type="match status" value="1"/>
</dbReference>